<dbReference type="SFLD" id="SFLDF00027">
    <property type="entry name" value="p-type_atpase"/>
    <property type="match status" value="1"/>
</dbReference>
<feature type="domain" description="P-type ATPase C-terminal" evidence="18">
    <location>
        <begin position="882"/>
        <end position="1131"/>
    </location>
</feature>
<evidence type="ECO:0000256" key="4">
    <source>
        <dbReference type="ARBA" id="ARBA00022723"/>
    </source>
</evidence>
<dbReference type="SFLD" id="SFLDS00003">
    <property type="entry name" value="Haloacid_Dehalogenase"/>
    <property type="match status" value="1"/>
</dbReference>
<dbReference type="SUPFAM" id="SSF81653">
    <property type="entry name" value="Calcium ATPase, transduction domain A"/>
    <property type="match status" value="1"/>
</dbReference>
<evidence type="ECO:0000256" key="2">
    <source>
        <dbReference type="ARBA" id="ARBA00008109"/>
    </source>
</evidence>
<dbReference type="Pfam" id="PF16212">
    <property type="entry name" value="PhoLip_ATPase_C"/>
    <property type="match status" value="1"/>
</dbReference>
<evidence type="ECO:0000256" key="13">
    <source>
        <dbReference type="PIRSR" id="PIRSR606539-2"/>
    </source>
</evidence>
<feature type="transmembrane region" description="Helical" evidence="15">
    <location>
        <begin position="988"/>
        <end position="1016"/>
    </location>
</feature>
<feature type="compositionally biased region" description="Low complexity" evidence="16">
    <location>
        <begin position="1483"/>
        <end position="1508"/>
    </location>
</feature>
<feature type="transmembrane region" description="Helical" evidence="15">
    <location>
        <begin position="1036"/>
        <end position="1055"/>
    </location>
</feature>
<dbReference type="PRINTS" id="PR00119">
    <property type="entry name" value="CATATPASE"/>
</dbReference>
<comment type="catalytic activity">
    <reaction evidence="11 15">
        <text>ATP + H2O + phospholipidSide 1 = ADP + phosphate + phospholipidSide 2.</text>
        <dbReference type="EC" id="7.6.2.1"/>
    </reaction>
</comment>
<feature type="binding site" evidence="13">
    <location>
        <position position="424"/>
    </location>
    <ligand>
        <name>ATP</name>
        <dbReference type="ChEBI" id="CHEBI:30616"/>
    </ligand>
</feature>
<evidence type="ECO:0000259" key="18">
    <source>
        <dbReference type="Pfam" id="PF16212"/>
    </source>
</evidence>
<evidence type="ECO:0000256" key="11">
    <source>
        <dbReference type="ARBA" id="ARBA00034036"/>
    </source>
</evidence>
<keyword evidence="4 14" id="KW-0479">Metal-binding</keyword>
<gene>
    <name evidence="19" type="ORF">BQ4739_LOCUS6270</name>
</gene>
<dbReference type="InterPro" id="IPR044492">
    <property type="entry name" value="P_typ_ATPase_HD_dom"/>
</dbReference>
<dbReference type="InterPro" id="IPR018303">
    <property type="entry name" value="ATPase_P-typ_P_site"/>
</dbReference>
<feature type="binding site" evidence="13">
    <location>
        <position position="830"/>
    </location>
    <ligand>
        <name>ATP</name>
        <dbReference type="ChEBI" id="CHEBI:30616"/>
    </ligand>
</feature>
<keyword evidence="9 15" id="KW-1133">Transmembrane helix</keyword>
<keyword evidence="20" id="KW-1185">Reference proteome</keyword>
<evidence type="ECO:0000256" key="7">
    <source>
        <dbReference type="ARBA" id="ARBA00022842"/>
    </source>
</evidence>
<accession>A0A383VM91</accession>
<dbReference type="PROSITE" id="PS00154">
    <property type="entry name" value="ATPASE_E1_E2"/>
    <property type="match status" value="1"/>
</dbReference>
<dbReference type="FunFam" id="3.40.1110.10:FF:000029">
    <property type="entry name" value="Phospholipid-transporting ATPase"/>
    <property type="match status" value="1"/>
</dbReference>
<evidence type="ECO:0000256" key="3">
    <source>
        <dbReference type="ARBA" id="ARBA00022692"/>
    </source>
</evidence>
<feature type="region of interest" description="Disordered" evidence="16">
    <location>
        <begin position="1377"/>
        <end position="1535"/>
    </location>
</feature>
<dbReference type="GO" id="GO:0016887">
    <property type="term" value="F:ATP hydrolysis activity"/>
    <property type="evidence" value="ECO:0007669"/>
    <property type="project" value="InterPro"/>
</dbReference>
<feature type="binding site" evidence="14">
    <location>
        <position position="423"/>
    </location>
    <ligand>
        <name>Mg(2+)</name>
        <dbReference type="ChEBI" id="CHEBI:18420"/>
    </ligand>
</feature>
<feature type="binding site" evidence="13">
    <location>
        <position position="639"/>
    </location>
    <ligand>
        <name>ATP</name>
        <dbReference type="ChEBI" id="CHEBI:30616"/>
    </ligand>
</feature>
<dbReference type="STRING" id="3088.A0A383VM91"/>
<dbReference type="InterPro" id="IPR023299">
    <property type="entry name" value="ATPase_P-typ_cyto_dom_N"/>
</dbReference>
<dbReference type="GO" id="GO:0045332">
    <property type="term" value="P:phospholipid translocation"/>
    <property type="evidence" value="ECO:0007669"/>
    <property type="project" value="TreeGrafter"/>
</dbReference>
<dbReference type="GO" id="GO:0005886">
    <property type="term" value="C:plasma membrane"/>
    <property type="evidence" value="ECO:0007669"/>
    <property type="project" value="TreeGrafter"/>
</dbReference>
<dbReference type="EC" id="7.6.2.1" evidence="15"/>
<dbReference type="InterPro" id="IPR023214">
    <property type="entry name" value="HAD_sf"/>
</dbReference>
<feature type="binding site" evidence="13">
    <location>
        <position position="425"/>
    </location>
    <ligand>
        <name>ATP</name>
        <dbReference type="ChEBI" id="CHEBI:30616"/>
    </ligand>
</feature>
<dbReference type="CDD" id="cd02073">
    <property type="entry name" value="P-type_ATPase_APLT_Dnf-like"/>
    <property type="match status" value="1"/>
</dbReference>
<feature type="binding site" evidence="13">
    <location>
        <position position="423"/>
    </location>
    <ligand>
        <name>ATP</name>
        <dbReference type="ChEBI" id="CHEBI:30616"/>
    </ligand>
</feature>
<keyword evidence="8 15" id="KW-1278">Translocase</keyword>
<evidence type="ECO:0000313" key="19">
    <source>
        <dbReference type="EMBL" id="SZX65804.1"/>
    </source>
</evidence>
<dbReference type="InterPro" id="IPR036412">
    <property type="entry name" value="HAD-like_sf"/>
</dbReference>
<feature type="transmembrane region" description="Helical" evidence="15">
    <location>
        <begin position="945"/>
        <end position="967"/>
    </location>
</feature>
<feature type="binding site" evidence="14">
    <location>
        <position position="425"/>
    </location>
    <ligand>
        <name>Mg(2+)</name>
        <dbReference type="ChEBI" id="CHEBI:18420"/>
    </ligand>
</feature>
<dbReference type="InterPro" id="IPR006539">
    <property type="entry name" value="P-type_ATPase_IV"/>
</dbReference>
<dbReference type="Gene3D" id="2.70.150.10">
    <property type="entry name" value="Calcium-transporting ATPase, cytoplasmic transduction domain A"/>
    <property type="match status" value="1"/>
</dbReference>
<evidence type="ECO:0000256" key="9">
    <source>
        <dbReference type="ARBA" id="ARBA00022989"/>
    </source>
</evidence>
<organism evidence="19 20">
    <name type="scientific">Tetradesmus obliquus</name>
    <name type="common">Green alga</name>
    <name type="synonym">Acutodesmus obliquus</name>
    <dbReference type="NCBI Taxonomy" id="3088"/>
    <lineage>
        <taxon>Eukaryota</taxon>
        <taxon>Viridiplantae</taxon>
        <taxon>Chlorophyta</taxon>
        <taxon>core chlorophytes</taxon>
        <taxon>Chlorophyceae</taxon>
        <taxon>CS clade</taxon>
        <taxon>Sphaeropleales</taxon>
        <taxon>Scenedesmaceae</taxon>
        <taxon>Tetradesmus</taxon>
    </lineage>
</organism>
<dbReference type="PANTHER" id="PTHR24092:SF150">
    <property type="entry name" value="PHOSPHOLIPID-TRANSPORTING ATPASE"/>
    <property type="match status" value="1"/>
</dbReference>
<feature type="binding site" evidence="13">
    <location>
        <position position="579"/>
    </location>
    <ligand>
        <name>ATP</name>
        <dbReference type="ChEBI" id="CHEBI:30616"/>
    </ligand>
</feature>
<feature type="transmembrane region" description="Helical" evidence="15">
    <location>
        <begin position="350"/>
        <end position="374"/>
    </location>
</feature>
<evidence type="ECO:0000256" key="6">
    <source>
        <dbReference type="ARBA" id="ARBA00022840"/>
    </source>
</evidence>
<feature type="binding site" evidence="13">
    <location>
        <position position="602"/>
    </location>
    <ligand>
        <name>ATP</name>
        <dbReference type="ChEBI" id="CHEBI:30616"/>
    </ligand>
</feature>
<comment type="cofactor">
    <cofactor evidence="14">
        <name>Mg(2+)</name>
        <dbReference type="ChEBI" id="CHEBI:18420"/>
    </cofactor>
</comment>
<feature type="transmembrane region" description="Helical" evidence="15">
    <location>
        <begin position="913"/>
        <end position="933"/>
    </location>
</feature>
<dbReference type="PANTHER" id="PTHR24092">
    <property type="entry name" value="PROBABLE PHOSPHOLIPID-TRANSPORTING ATPASE"/>
    <property type="match status" value="1"/>
</dbReference>
<evidence type="ECO:0000256" key="10">
    <source>
        <dbReference type="ARBA" id="ARBA00023136"/>
    </source>
</evidence>
<comment type="similarity">
    <text evidence="2 15">Belongs to the cation transport ATPase (P-type) (TC 3.A.3) family. Type IV subfamily.</text>
</comment>
<dbReference type="SUPFAM" id="SSF81660">
    <property type="entry name" value="Metal cation-transporting ATPase, ATP-binding domain N"/>
    <property type="match status" value="1"/>
</dbReference>
<keyword evidence="10 15" id="KW-0472">Membrane</keyword>
<dbReference type="GO" id="GO:0000287">
    <property type="term" value="F:magnesium ion binding"/>
    <property type="evidence" value="ECO:0007669"/>
    <property type="project" value="UniProtKB-UniRule"/>
</dbReference>
<dbReference type="SUPFAM" id="SSF56784">
    <property type="entry name" value="HAD-like"/>
    <property type="match status" value="1"/>
</dbReference>
<feature type="transmembrane region" description="Helical" evidence="15">
    <location>
        <begin position="1103"/>
        <end position="1125"/>
    </location>
</feature>
<feature type="binding site" evidence="14">
    <location>
        <position position="855"/>
    </location>
    <ligand>
        <name>Mg(2+)</name>
        <dbReference type="ChEBI" id="CHEBI:18420"/>
    </ligand>
</feature>
<dbReference type="Gene3D" id="3.40.50.1000">
    <property type="entry name" value="HAD superfamily/HAD-like"/>
    <property type="match status" value="1"/>
</dbReference>
<dbReference type="GO" id="GO:0140327">
    <property type="term" value="F:flippase activity"/>
    <property type="evidence" value="ECO:0007669"/>
    <property type="project" value="UniProtKB-ARBA"/>
</dbReference>
<feature type="binding site" evidence="13">
    <location>
        <position position="721"/>
    </location>
    <ligand>
        <name>ATP</name>
        <dbReference type="ChEBI" id="CHEBI:30616"/>
    </ligand>
</feature>
<evidence type="ECO:0000256" key="12">
    <source>
        <dbReference type="PIRSR" id="PIRSR606539-1"/>
    </source>
</evidence>
<keyword evidence="7 14" id="KW-0460">Magnesium</keyword>
<feature type="domain" description="P-type ATPase N-terminal" evidence="17">
    <location>
        <begin position="40"/>
        <end position="99"/>
    </location>
</feature>
<feature type="binding site" evidence="13">
    <location>
        <position position="719"/>
    </location>
    <ligand>
        <name>ATP</name>
        <dbReference type="ChEBI" id="CHEBI:30616"/>
    </ligand>
</feature>
<evidence type="ECO:0000256" key="5">
    <source>
        <dbReference type="ARBA" id="ARBA00022741"/>
    </source>
</evidence>
<sequence length="1535" mass="169366">MPPDVKSIQPFGCSWLKAWSVRHHVVPDRVVQFPPEQQHKLHALEKSYAGNKTTTTKYSLLTFIPKSLFEQYRRVANIYFTLVAALSLTPYSPVRPWTTFLPLGIVLGAAMIKEAVEDYRRHKQDVEVNNRKVQVFNTDVGQFETRTWRNIHVGDIIIVHKGENFPADLLFLSAENEEGICYIETMQLDGETNLKIKKALDETKDLRHHSIGHFAGSVTCEPPNSRLYQFTGKFEAMPPLVQAPCMLPLSPAAMLLRGCSLCNTHRIYGLVIYAGHDTKIFMNSTQPPSKRSRIERTVDRIIFFMFGLLFSMCLTGCIYFAWWTARYMPDHWYLGGDTSLPREYDGSKPGVVAVTNFITAFILYGYLIPIALYVSIEMVKVVQSMCFIGLDRSMYHPDTDTPAVARTSNLNEELGMVNTILSDKTGTLTRNVMEFFKCSIGGVAYGAGVTEIERNNAERRGLKLDVADEETDNKFREPFFNFYDDRLMGLEWSKQPNTELTCQFFRLLALCHTVIPEGPPIPEQIRYEAESPDEAALVVAAKVFGFFLVKRTNTIITLRERLPDCTRETEYEILNILEFNSTRKRMSVIIRTPENKIILYCKGADTVIYERLDRKHPLNDQLKEVTLQHMEEFGSAGLRTLCLAYTELDPRFYDEWNERFIEAKLSMVDRAAKVDAVGEQVEKNLRLLGCTAIEDKLQEGVPQCIKTLAQAGIRLWVLTGDKMETAINIGYACSLITDEMTQFQLTGSCADVDLLEAEGRMEEATQLSVERLESQLNKVARTMEEDAAANIGMQYALVIDGKALLYALSPRLRQQFLMVGIKCAAVLCCRVSPLQKAQVTALVKTWGDTTLAIGDGANDVGMIQKAHIGVGISGQEGMQATMASDFAIAQFRFLTPLLLVHGRLSYKRITRMISFFFYKNLFYGSTIFIYNAFALFSGQPIYNDFYMTLFNVVFTAAAPLVVGWFDRDLDKDLGLRFPFLYHEGQQNLYFDLPAIVGWLGMALLHAAMTVAMVLVGSDSQESDRHSGAIWSLQQNGLLMFTTVVITVHLQLGMVIDQWTWMHHLSIWGSILLWFLFLIAYGAFPIRLSSDLHRAFDSIAASPNYWLTIFVVPLACLLPVFFFRALKRHLRPARYQLVQEIVERQKRGEDIDLEDYTDERNLGRSKAQIKGIMARASRLVQRKVLRQTTGARGRHKGFVPPYNTQSRVFDINELRNAATQVGYSISASGDMVPAPHGQSFVSNAPGHGSVIGQIFYRASGNSLISGTGSLPVATHSATGGLFGRNSVTSLTGTASGPAALGMSALPGGFVSMTAEAGDGGSSPRASMLQAAVHGATGSLTGGSLTGTVASGAGEAVPPVEGFVTNPVLANLELAFSQDPRRHRRKDSQLSSLSIGSLHRLRAGSSGGSSRRSSLEPGGSPGGASAASRGSADSLPQVAGEFGGAQPRSPEQQQVQHSAAGAASSSAGQQHGQAGQSSRLGRLPVVSVAAAADDDAQAGAASSSEQAQSNDDPDMLQLYTAALQRPSSSKSQRKRGG</sequence>
<dbReference type="InterPro" id="IPR032630">
    <property type="entry name" value="P_typ_ATPase_c"/>
</dbReference>
<dbReference type="SUPFAM" id="SSF81665">
    <property type="entry name" value="Calcium ATPase, transmembrane domain M"/>
    <property type="match status" value="1"/>
</dbReference>
<keyword evidence="3 15" id="KW-0812">Transmembrane</keyword>
<dbReference type="InterPro" id="IPR023298">
    <property type="entry name" value="ATPase_P-typ_TM_dom_sf"/>
</dbReference>
<dbReference type="EMBL" id="FNXT01000665">
    <property type="protein sequence ID" value="SZX65804.1"/>
    <property type="molecule type" value="Genomic_DNA"/>
</dbReference>
<feature type="transmembrane region" description="Helical" evidence="15">
    <location>
        <begin position="1064"/>
        <end position="1083"/>
    </location>
</feature>
<dbReference type="Gene3D" id="3.40.1110.10">
    <property type="entry name" value="Calcium-transporting ATPase, cytoplasmic domain N"/>
    <property type="match status" value="1"/>
</dbReference>
<dbReference type="Proteomes" id="UP000256970">
    <property type="component" value="Unassembled WGS sequence"/>
</dbReference>
<proteinExistence type="inferred from homology"/>
<feature type="binding site" evidence="13">
    <location>
        <position position="720"/>
    </location>
    <ligand>
        <name>ATP</name>
        <dbReference type="ChEBI" id="CHEBI:30616"/>
    </ligand>
</feature>
<feature type="binding site" evidence="13">
    <location>
        <position position="858"/>
    </location>
    <ligand>
        <name>ATP</name>
        <dbReference type="ChEBI" id="CHEBI:30616"/>
    </ligand>
</feature>
<feature type="binding site" evidence="13">
    <location>
        <position position="859"/>
    </location>
    <ligand>
        <name>ATP</name>
        <dbReference type="ChEBI" id="CHEBI:30616"/>
    </ligand>
</feature>
<dbReference type="InterPro" id="IPR008250">
    <property type="entry name" value="ATPase_P-typ_transduc_dom_A_sf"/>
</dbReference>
<dbReference type="InterPro" id="IPR001757">
    <property type="entry name" value="P_typ_ATPase"/>
</dbReference>
<keyword evidence="6 13" id="KW-0067">ATP-binding</keyword>
<feature type="binding site" evidence="14">
    <location>
        <position position="859"/>
    </location>
    <ligand>
        <name>Mg(2+)</name>
        <dbReference type="ChEBI" id="CHEBI:18420"/>
    </ligand>
</feature>
<name>A0A383VM91_TETOB</name>
<dbReference type="Pfam" id="PF13246">
    <property type="entry name" value="Cation_ATPase"/>
    <property type="match status" value="1"/>
</dbReference>
<feature type="compositionally biased region" description="Low complexity" evidence="16">
    <location>
        <begin position="1450"/>
        <end position="1476"/>
    </location>
</feature>
<evidence type="ECO:0000256" key="16">
    <source>
        <dbReference type="SAM" id="MobiDB-lite"/>
    </source>
</evidence>
<dbReference type="InterPro" id="IPR032631">
    <property type="entry name" value="P-type_ATPase_N"/>
</dbReference>
<keyword evidence="5 13" id="KW-0547">Nucleotide-binding</keyword>
<evidence type="ECO:0000256" key="15">
    <source>
        <dbReference type="RuleBase" id="RU362033"/>
    </source>
</evidence>
<dbReference type="GO" id="GO:0005783">
    <property type="term" value="C:endoplasmic reticulum"/>
    <property type="evidence" value="ECO:0007669"/>
    <property type="project" value="UniProtKB-ARBA"/>
</dbReference>
<feature type="transmembrane region" description="Helical" evidence="15">
    <location>
        <begin position="301"/>
        <end position="322"/>
    </location>
</feature>
<dbReference type="Pfam" id="PF16209">
    <property type="entry name" value="PhoLip_ATPase_N"/>
    <property type="match status" value="1"/>
</dbReference>
<dbReference type="SFLD" id="SFLDG00002">
    <property type="entry name" value="C1.7:_P-type_atpase_like"/>
    <property type="match status" value="1"/>
</dbReference>
<evidence type="ECO:0000256" key="14">
    <source>
        <dbReference type="PIRSR" id="PIRSR606539-3"/>
    </source>
</evidence>
<evidence type="ECO:0000259" key="17">
    <source>
        <dbReference type="Pfam" id="PF16209"/>
    </source>
</evidence>
<feature type="binding site" evidence="13">
    <location>
        <position position="836"/>
    </location>
    <ligand>
        <name>ATP</name>
        <dbReference type="ChEBI" id="CHEBI:30616"/>
    </ligand>
</feature>
<dbReference type="FunFam" id="3.40.50.1000:FF:000023">
    <property type="entry name" value="Phospholipid-transporting ATPase"/>
    <property type="match status" value="1"/>
</dbReference>
<feature type="active site" description="4-aspartylphosphate intermediate" evidence="12">
    <location>
        <position position="423"/>
    </location>
</feature>
<dbReference type="NCBIfam" id="TIGR01652">
    <property type="entry name" value="ATPase-Plipid"/>
    <property type="match status" value="1"/>
</dbReference>
<feature type="compositionally biased region" description="Low complexity" evidence="16">
    <location>
        <begin position="1406"/>
        <end position="1433"/>
    </location>
</feature>
<evidence type="ECO:0000256" key="1">
    <source>
        <dbReference type="ARBA" id="ARBA00004141"/>
    </source>
</evidence>
<dbReference type="GO" id="GO:0005524">
    <property type="term" value="F:ATP binding"/>
    <property type="evidence" value="ECO:0007669"/>
    <property type="project" value="UniProtKB-UniRule"/>
</dbReference>
<feature type="binding site" evidence="13">
    <location>
        <position position="534"/>
    </location>
    <ligand>
        <name>ATP</name>
        <dbReference type="ChEBI" id="CHEBI:30616"/>
    </ligand>
</feature>
<evidence type="ECO:0000256" key="8">
    <source>
        <dbReference type="ARBA" id="ARBA00022967"/>
    </source>
</evidence>
<dbReference type="NCBIfam" id="TIGR01494">
    <property type="entry name" value="ATPase_P-type"/>
    <property type="match status" value="1"/>
</dbReference>
<comment type="subcellular location">
    <subcellularLocation>
        <location evidence="1 15">Membrane</location>
        <topology evidence="1 15">Multi-pass membrane protein</topology>
    </subcellularLocation>
</comment>
<protein>
    <recommendedName>
        <fullName evidence="15">Phospholipid-transporting ATPase</fullName>
        <ecNumber evidence="15">7.6.2.1</ecNumber>
    </recommendedName>
</protein>
<reference evidence="19 20" key="1">
    <citation type="submission" date="2016-10" db="EMBL/GenBank/DDBJ databases">
        <authorList>
            <person name="Cai Z."/>
        </authorList>
    </citation>
    <scope>NUCLEOTIDE SEQUENCE [LARGE SCALE GENOMIC DNA]</scope>
</reference>
<evidence type="ECO:0000313" key="20">
    <source>
        <dbReference type="Proteomes" id="UP000256970"/>
    </source>
</evidence>